<proteinExistence type="inferred from homology"/>
<name>A0A660S4M7_UNCT6</name>
<accession>A0A660S4M7</accession>
<dbReference type="GO" id="GO:0004821">
    <property type="term" value="F:histidine-tRNA ligase activity"/>
    <property type="evidence" value="ECO:0007669"/>
    <property type="project" value="TreeGrafter"/>
</dbReference>
<evidence type="ECO:0000313" key="6">
    <source>
        <dbReference type="Proteomes" id="UP000282321"/>
    </source>
</evidence>
<dbReference type="GO" id="GO:0005737">
    <property type="term" value="C:cytoplasm"/>
    <property type="evidence" value="ECO:0007669"/>
    <property type="project" value="InterPro"/>
</dbReference>
<dbReference type="Pfam" id="PF03129">
    <property type="entry name" value="HGTP_anticodon"/>
    <property type="match status" value="1"/>
</dbReference>
<comment type="similarity">
    <text evidence="1">Belongs to the class-II aminoacyl-tRNA synthetase family.</text>
</comment>
<dbReference type="InterPro" id="IPR004154">
    <property type="entry name" value="Anticodon-bd"/>
</dbReference>
<evidence type="ECO:0000259" key="4">
    <source>
        <dbReference type="Pfam" id="PF03129"/>
    </source>
</evidence>
<keyword evidence="2" id="KW-0030">Aminoacyl-tRNA synthetase</keyword>
<reference evidence="5 6" key="1">
    <citation type="submission" date="2018-06" db="EMBL/GenBank/DDBJ databases">
        <title>Extensive metabolic versatility and redundancy in microbially diverse, dynamic hydrothermal sediments.</title>
        <authorList>
            <person name="Dombrowski N."/>
            <person name="Teske A."/>
            <person name="Baker B.J."/>
        </authorList>
    </citation>
    <scope>NUCLEOTIDE SEQUENCE [LARGE SCALE GENOMIC DNA]</scope>
    <source>
        <strain evidence="5">B35_G9</strain>
    </source>
</reference>
<protein>
    <recommendedName>
        <fullName evidence="3">Histidyl-tRNA synthetase</fullName>
    </recommendedName>
</protein>
<dbReference type="GO" id="GO:0006427">
    <property type="term" value="P:histidyl-tRNA aminoacylation"/>
    <property type="evidence" value="ECO:0007669"/>
    <property type="project" value="TreeGrafter"/>
</dbReference>
<organism evidence="5 6">
    <name type="scientific">candidate division TA06 bacterium</name>
    <dbReference type="NCBI Taxonomy" id="2250710"/>
    <lineage>
        <taxon>Bacteria</taxon>
        <taxon>Bacteria division TA06</taxon>
    </lineage>
</organism>
<evidence type="ECO:0000256" key="3">
    <source>
        <dbReference type="ARBA" id="ARBA00030619"/>
    </source>
</evidence>
<dbReference type="PANTHER" id="PTHR43707">
    <property type="entry name" value="HISTIDYL-TRNA SYNTHETASE"/>
    <property type="match status" value="1"/>
</dbReference>
<evidence type="ECO:0000313" key="5">
    <source>
        <dbReference type="EMBL" id="RKX64429.1"/>
    </source>
</evidence>
<dbReference type="Gene3D" id="3.40.50.800">
    <property type="entry name" value="Anticodon-binding domain"/>
    <property type="match status" value="1"/>
</dbReference>
<dbReference type="EMBL" id="QNBC01000162">
    <property type="protein sequence ID" value="RKX64429.1"/>
    <property type="molecule type" value="Genomic_DNA"/>
</dbReference>
<feature type="domain" description="Anticodon-binding" evidence="4">
    <location>
        <begin position="23"/>
        <end position="108"/>
    </location>
</feature>
<dbReference type="SUPFAM" id="SSF52954">
    <property type="entry name" value="Class II aaRS ABD-related"/>
    <property type="match status" value="1"/>
</dbReference>
<evidence type="ECO:0000256" key="1">
    <source>
        <dbReference type="ARBA" id="ARBA00008226"/>
    </source>
</evidence>
<dbReference type="InterPro" id="IPR004516">
    <property type="entry name" value="HisRS/HisZ"/>
</dbReference>
<dbReference type="AlphaFoldDB" id="A0A660S4M7"/>
<sequence length="114" mass="13136">MDRLILLMDEEGLFDDMEGYKPDVFVVAVNDDVRDEVVKISGLLREQGFSVETDLAMKSLKSQLRRAGKLNVKNVLIVGPDEIAKRVVLYKNMEKHSQKEIDIEELKNFKRIVE</sequence>
<gene>
    <name evidence="5" type="ORF">DRP44_08325</name>
</gene>
<comment type="caution">
    <text evidence="5">The sequence shown here is derived from an EMBL/GenBank/DDBJ whole genome shotgun (WGS) entry which is preliminary data.</text>
</comment>
<dbReference type="InterPro" id="IPR036621">
    <property type="entry name" value="Anticodon-bd_dom_sf"/>
</dbReference>
<dbReference type="Proteomes" id="UP000282321">
    <property type="component" value="Unassembled WGS sequence"/>
</dbReference>
<keyword evidence="2" id="KW-0436">Ligase</keyword>
<dbReference type="PANTHER" id="PTHR43707:SF1">
    <property type="entry name" value="HISTIDINE--TRNA LIGASE, MITOCHONDRIAL-RELATED"/>
    <property type="match status" value="1"/>
</dbReference>
<evidence type="ECO:0000256" key="2">
    <source>
        <dbReference type="ARBA" id="ARBA00023146"/>
    </source>
</evidence>